<dbReference type="AlphaFoldDB" id="A0A317Y0Q8"/>
<reference evidence="2" key="1">
    <citation type="journal article" date="2018" name="Nat. Genet.">
        <title>Extensive intraspecific gene order and gene structural variations between Mo17 and other maize genomes.</title>
        <authorList>
            <person name="Sun S."/>
            <person name="Zhou Y."/>
            <person name="Chen J."/>
            <person name="Shi J."/>
            <person name="Zhao H."/>
            <person name="Zhao H."/>
            <person name="Song W."/>
            <person name="Zhang M."/>
            <person name="Cui Y."/>
            <person name="Dong X."/>
            <person name="Liu H."/>
            <person name="Ma X."/>
            <person name="Jiao Y."/>
            <person name="Wang B."/>
            <person name="Wei X."/>
            <person name="Stein J.C."/>
            <person name="Glaubitz J.C."/>
            <person name="Lu F."/>
            <person name="Yu G."/>
            <person name="Liang C."/>
            <person name="Fengler K."/>
            <person name="Li B."/>
            <person name="Rafalski A."/>
            <person name="Schnable P.S."/>
            <person name="Ware D.H."/>
            <person name="Buckler E.S."/>
            <person name="Lai J."/>
        </authorList>
    </citation>
    <scope>NUCLEOTIDE SEQUENCE [LARGE SCALE GENOMIC DNA]</scope>
    <source>
        <tissue evidence="2">Seedling</tissue>
    </source>
</reference>
<feature type="region of interest" description="Disordered" evidence="1">
    <location>
        <begin position="1"/>
        <end position="40"/>
    </location>
</feature>
<dbReference type="PANTHER" id="PTHR12707">
    <property type="entry name" value="PINN"/>
    <property type="match status" value="1"/>
</dbReference>
<comment type="caution">
    <text evidence="2">The sequence shown here is derived from an EMBL/GenBank/DDBJ whole genome shotgun (WGS) entry which is preliminary data.</text>
</comment>
<organism evidence="2">
    <name type="scientific">Zea mays</name>
    <name type="common">Maize</name>
    <dbReference type="NCBI Taxonomy" id="4577"/>
    <lineage>
        <taxon>Eukaryota</taxon>
        <taxon>Viridiplantae</taxon>
        <taxon>Streptophyta</taxon>
        <taxon>Embryophyta</taxon>
        <taxon>Tracheophyta</taxon>
        <taxon>Spermatophyta</taxon>
        <taxon>Magnoliopsida</taxon>
        <taxon>Liliopsida</taxon>
        <taxon>Poales</taxon>
        <taxon>Poaceae</taxon>
        <taxon>PACMAD clade</taxon>
        <taxon>Panicoideae</taxon>
        <taxon>Andropogonodae</taxon>
        <taxon>Andropogoneae</taxon>
        <taxon>Tripsacinae</taxon>
        <taxon>Zea</taxon>
    </lineage>
</organism>
<evidence type="ECO:0000256" key="1">
    <source>
        <dbReference type="SAM" id="MobiDB-lite"/>
    </source>
</evidence>
<feature type="compositionally biased region" description="Basic and acidic residues" evidence="1">
    <location>
        <begin position="30"/>
        <end position="40"/>
    </location>
</feature>
<dbReference type="PANTHER" id="PTHR12707:SF0">
    <property type="entry name" value="PININ"/>
    <property type="match status" value="1"/>
</dbReference>
<gene>
    <name evidence="2" type="ORF">Zm00014a_007335</name>
</gene>
<proteinExistence type="predicted"/>
<protein>
    <submittedName>
        <fullName evidence="2">Uncharacterized protein</fullName>
    </submittedName>
</protein>
<sequence>MEVDGSENNEDDTKDADGEGQEAGSGATEGSDRRTFNIGGFRRDGSLWMQRRVDYNSLPEPAPRELPRNEDPSLVRRNKRMLGQLLVGTLDVK</sequence>
<feature type="compositionally biased region" description="Acidic residues" evidence="1">
    <location>
        <begin position="1"/>
        <end position="20"/>
    </location>
</feature>
<accession>A0A317Y0Q8</accession>
<name>A0A317Y0Q8_MAIZE</name>
<dbReference type="EMBL" id="NCVQ01000001">
    <property type="protein sequence ID" value="PWZ52208.1"/>
    <property type="molecule type" value="Genomic_DNA"/>
</dbReference>
<evidence type="ECO:0000313" key="2">
    <source>
        <dbReference type="EMBL" id="PWZ52208.1"/>
    </source>
</evidence>
<dbReference type="InterPro" id="IPR039853">
    <property type="entry name" value="Pinin"/>
</dbReference>
<dbReference type="Proteomes" id="UP000251960">
    <property type="component" value="Chromosome 1"/>
</dbReference>